<protein>
    <submittedName>
        <fullName evidence="2">Uncharacterized protein</fullName>
    </submittedName>
</protein>
<evidence type="ECO:0000313" key="2">
    <source>
        <dbReference type="EMBL" id="QWC18000.1"/>
    </source>
</evidence>
<evidence type="ECO:0000256" key="1">
    <source>
        <dbReference type="SAM" id="Phobius"/>
    </source>
</evidence>
<keyword evidence="1" id="KW-1133">Transmembrane helix</keyword>
<dbReference type="EMBL" id="CP076023">
    <property type="protein sequence ID" value="QWC18000.1"/>
    <property type="molecule type" value="Genomic_DNA"/>
</dbReference>
<gene>
    <name evidence="2" type="ORF">KKR89_16150</name>
</gene>
<feature type="transmembrane region" description="Helical" evidence="1">
    <location>
        <begin position="68"/>
        <end position="88"/>
    </location>
</feature>
<keyword evidence="1" id="KW-0812">Transmembrane</keyword>
<proteinExistence type="predicted"/>
<sequence>MRIAPEDVVDVFVYVVVLNLAQQYAPQVITESFSMSLLVAVVLKLVLEAVLAVKGWARRRFAAARTPVGKVVGVLTLAVILPGSKLLVLEVVDVVFGDAVSLGGFFLVTALILVLLLARLGVRRLLAST</sequence>
<feature type="transmembrane region" description="Helical" evidence="1">
    <location>
        <begin position="37"/>
        <end position="56"/>
    </location>
</feature>
<name>A0ABX8GPJ5_9CELL</name>
<organism evidence="2 3">
    <name type="scientific">Cellulomonas dongxiuzhuiae</name>
    <dbReference type="NCBI Taxonomy" id="2819979"/>
    <lineage>
        <taxon>Bacteria</taxon>
        <taxon>Bacillati</taxon>
        <taxon>Actinomycetota</taxon>
        <taxon>Actinomycetes</taxon>
        <taxon>Micrococcales</taxon>
        <taxon>Cellulomonadaceae</taxon>
        <taxon>Cellulomonas</taxon>
    </lineage>
</organism>
<accession>A0ABX8GPJ5</accession>
<keyword evidence="1" id="KW-0472">Membrane</keyword>
<keyword evidence="3" id="KW-1185">Reference proteome</keyword>
<feature type="transmembrane region" description="Helical" evidence="1">
    <location>
        <begin position="100"/>
        <end position="122"/>
    </location>
</feature>
<evidence type="ECO:0000313" key="3">
    <source>
        <dbReference type="Proteomes" id="UP000679335"/>
    </source>
</evidence>
<reference evidence="2 3" key="1">
    <citation type="submission" date="2021-05" db="EMBL/GenBank/DDBJ databases">
        <title>Novel species in genus Cellulomonas.</title>
        <authorList>
            <person name="Zhang G."/>
        </authorList>
    </citation>
    <scope>NUCLEOTIDE SEQUENCE [LARGE SCALE GENOMIC DNA]</scope>
    <source>
        <strain evidence="3">zg-ZUI157</strain>
    </source>
</reference>
<dbReference type="Proteomes" id="UP000679335">
    <property type="component" value="Chromosome"/>
</dbReference>